<dbReference type="InterPro" id="IPR011576">
    <property type="entry name" value="Pyridox_Oxase_N"/>
</dbReference>
<dbReference type="EMBL" id="CVRL01000002">
    <property type="protein sequence ID" value="CRL09421.1"/>
    <property type="molecule type" value="Genomic_DNA"/>
</dbReference>
<dbReference type="RefSeq" id="WP_050672349.1">
    <property type="nucleotide sequence ID" value="NZ_CVRL01000002.1"/>
</dbReference>
<dbReference type="InterPro" id="IPR012349">
    <property type="entry name" value="Split_barrel_FMN-bd"/>
</dbReference>
<proteinExistence type="predicted"/>
<organism evidence="2 3">
    <name type="scientific">Phaeobacter italicus</name>
    <dbReference type="NCBI Taxonomy" id="481446"/>
    <lineage>
        <taxon>Bacteria</taxon>
        <taxon>Pseudomonadati</taxon>
        <taxon>Pseudomonadota</taxon>
        <taxon>Alphaproteobacteria</taxon>
        <taxon>Rhodobacterales</taxon>
        <taxon>Roseobacteraceae</taxon>
        <taxon>Phaeobacter</taxon>
    </lineage>
</organism>
<feature type="domain" description="Pyridoxamine 5'-phosphate oxidase N-terminal" evidence="1">
    <location>
        <begin position="47"/>
        <end position="147"/>
    </location>
</feature>
<name>A0A0H5CWX8_9RHOB</name>
<dbReference type="Pfam" id="PF01243">
    <property type="entry name" value="PNPOx_N"/>
    <property type="match status" value="1"/>
</dbReference>
<dbReference type="PANTHER" id="PTHR42815:SF2">
    <property type="entry name" value="FAD-BINDING, PUTATIVE (AFU_ORTHOLOGUE AFUA_6G07600)-RELATED"/>
    <property type="match status" value="1"/>
</dbReference>
<protein>
    <submittedName>
        <fullName evidence="2">Pyridoxamine 5'-phosphate oxidase, FMN-binding family</fullName>
    </submittedName>
</protein>
<reference evidence="3" key="1">
    <citation type="submission" date="2015-05" db="EMBL/GenBank/DDBJ databases">
        <authorList>
            <person name="Rodrigo-Torres Lidia"/>
            <person name="Arahal R.David."/>
        </authorList>
    </citation>
    <scope>NUCLEOTIDE SEQUENCE [LARGE SCALE GENOMIC DNA]</scope>
    <source>
        <strain evidence="3">CECT 7321</strain>
    </source>
</reference>
<dbReference type="STRING" id="481446.NIT7645_01419"/>
<evidence type="ECO:0000313" key="3">
    <source>
        <dbReference type="Proteomes" id="UP000043764"/>
    </source>
</evidence>
<sequence length="206" mass="23013">MPLGFAEIAFTPAVQAEQARHGSAEAYSVALDPDRDGGRLLGLRESAFIAARDSMFQATVSETGWPYVQHRGGQPGFLRVLDAQTIGYADLSGNRQYISTGNLRGNDRVSLILVDWSRRKRLKIWGRAVLVEDAEVIRQLQSADHASAEQAVLIRVEAFDWNCPQHLPLRFTAEEYAHIHAEDRTRLERRIQELETHLAAVGADLP</sequence>
<dbReference type="Gene3D" id="2.30.110.10">
    <property type="entry name" value="Electron Transport, Fmn-binding Protein, Chain A"/>
    <property type="match status" value="1"/>
</dbReference>
<dbReference type="Proteomes" id="UP000043764">
    <property type="component" value="Unassembled WGS sequence"/>
</dbReference>
<dbReference type="AlphaFoldDB" id="A0A0H5CWX8"/>
<keyword evidence="3" id="KW-1185">Reference proteome</keyword>
<evidence type="ECO:0000259" key="1">
    <source>
        <dbReference type="Pfam" id="PF01243"/>
    </source>
</evidence>
<dbReference type="PANTHER" id="PTHR42815">
    <property type="entry name" value="FAD-BINDING, PUTATIVE (AFU_ORTHOLOGUE AFUA_6G07600)-RELATED"/>
    <property type="match status" value="1"/>
</dbReference>
<accession>A0A0H5CWX8</accession>
<evidence type="ECO:0000313" key="2">
    <source>
        <dbReference type="EMBL" id="CRL09421.1"/>
    </source>
</evidence>
<dbReference type="SUPFAM" id="SSF50475">
    <property type="entry name" value="FMN-binding split barrel"/>
    <property type="match status" value="1"/>
</dbReference>
<gene>
    <name evidence="2" type="ORF">NIT7321_00251</name>
</gene>